<feature type="region of interest" description="Disordered" evidence="1">
    <location>
        <begin position="1282"/>
        <end position="1355"/>
    </location>
</feature>
<evidence type="ECO:0008006" key="7">
    <source>
        <dbReference type="Google" id="ProtNLM"/>
    </source>
</evidence>
<feature type="compositionally biased region" description="Acidic residues" evidence="1">
    <location>
        <begin position="1304"/>
        <end position="1321"/>
    </location>
</feature>
<dbReference type="Pfam" id="PF14675">
    <property type="entry name" value="FANCI_S1"/>
    <property type="match status" value="1"/>
</dbReference>
<feature type="domain" description="FANCI solenoid 1" evidence="2">
    <location>
        <begin position="113"/>
        <end position="348"/>
    </location>
</feature>
<dbReference type="Pfam" id="PF14676">
    <property type="entry name" value="FANCI_S2"/>
    <property type="match status" value="1"/>
</dbReference>
<accession>A0A067CB99</accession>
<sequence length="1355" mass="152449">MDPRAQQVLFQQRQLNRQAEANVWGDGDEYVDEMDMLQSQAIRDTVTDLDDATISGTVMELYRDMEFLDLLDFVKGLFRGSTKGELGSRPRKFEVRRRTLFLELLELLMQSHLAQTKKHLVFCTQLVDLLQREIDTLDMTSVPSLIEHVLLGIEKAYRDQEESASVIPMPLPSADLLPHLYGRMLCFSHVALPSHAPSIWDFSDEAEWTGAVYVEKSLDRLLQARWPLRLLAQMVNVLREVAWSADQHAAICTKFLAQLSIEMTPIEDGMQPDYALLPGLYYHLLLFVRDHPRNLKAMVLQSLVAHLDQLSIDATKPKHHRAPTAGHVVFGPRELRAFQATILYQLEKLLAQDTMLGAVLLEMLMPYRLTQSWTSTHFALLLLLRSHNKFTATIDKNCLEYFHTLATTSSDGVTLLLDVLEAFERGQMEVLLSSAVALGFSLFESKDQKVLDVGVQVILYTFRHHECVRASVLEAIVHWCLSTTSMTSLPPKLPHIKLLGALLQHCVMDLDAAFLDRVRDLLEYLPGFSLEVARSVLRTLPPLLKHKVHLRNALVLTLRKAMFRREESSRAIAIHGFCTILDCVLSLSGSAGGKPKYLTQMVLAHNASSSRPLSSQSLTQRAFVSQSQSILDMDAMEFDAGHLPSVFRQFAGMFRRAMACQKSVRATLYRELKTLVKLSPDLASSVEDLVWPTLSALIETNAALTPALQLKPDEATPLLLDLVLTCSPEKVHSVLERLLHMELQDYELDASPMDPSVRVTAAGKATIDRASDLLKLCDVVLNYVWGKDDGMRSSRLRPDQLEHTLKLVQLRESVQEIVVWRKKERGPKAKADKDDNAIKAKTKTVQPSATGSTASPVMTPHCLVHPRNLLMALQSIFGHGDVTHHYNVQQCVLQYSHDLLLEWSLLSSRSWLEVKPLLIFRMSVRTQKDFLAQLARLLWSAADGGLSATGKQSLAAMAYETLVVLLSIAPDLAESTLGTVEHIQKKIFALLRQSHEAEADLVLQLLITHWYPRLPTRLNAWKWMEAICIGQALTSLPLVTRLFTTLLLEPSYRVRISTAMLAYLEGGDAAGNDDEDDDRVTYACLNAKTIVLVAGVFLDAFDKSCGATEHTLKTVKAMSEVQLDAVLDQLTELSRVIAPLITVSFPHGPTTLRLFRMLLRLFKLHALAIQAKIKSKVSQVSPPLKTFLDATSRELAPLVLNFVACHHEENKRKAVANPKKKMPAQEAKLIPDVIYQVEQYDVGIIKLSKRCKTTNFKRWCIRRQARDFRFNQDKVQVIIGANDNDEADADDDEDEDGGVAAPPEESEDEQAPDEDEEDDDCPATARHDQEDDDDDDDDDAQLQSRHIKRRRLMRD</sequence>
<dbReference type="SUPFAM" id="SSF48371">
    <property type="entry name" value="ARM repeat"/>
    <property type="match status" value="1"/>
</dbReference>
<organism evidence="5 6">
    <name type="scientific">Saprolegnia parasitica (strain CBS 223.65)</name>
    <dbReference type="NCBI Taxonomy" id="695850"/>
    <lineage>
        <taxon>Eukaryota</taxon>
        <taxon>Sar</taxon>
        <taxon>Stramenopiles</taxon>
        <taxon>Oomycota</taxon>
        <taxon>Saprolegniomycetes</taxon>
        <taxon>Saprolegniales</taxon>
        <taxon>Saprolegniaceae</taxon>
        <taxon>Saprolegnia</taxon>
    </lineage>
</organism>
<feature type="compositionally biased region" description="Acidic residues" evidence="1">
    <location>
        <begin position="1283"/>
        <end position="1297"/>
    </location>
</feature>
<reference evidence="5 6" key="1">
    <citation type="journal article" date="2013" name="PLoS Genet.">
        <title>Distinctive expansion of potential virulence genes in the genome of the oomycete fish pathogen Saprolegnia parasitica.</title>
        <authorList>
            <person name="Jiang R.H."/>
            <person name="de Bruijn I."/>
            <person name="Haas B.J."/>
            <person name="Belmonte R."/>
            <person name="Lobach L."/>
            <person name="Christie J."/>
            <person name="van den Ackerveken G."/>
            <person name="Bottin A."/>
            <person name="Bulone V."/>
            <person name="Diaz-Moreno S.M."/>
            <person name="Dumas B."/>
            <person name="Fan L."/>
            <person name="Gaulin E."/>
            <person name="Govers F."/>
            <person name="Grenville-Briggs L.J."/>
            <person name="Horner N.R."/>
            <person name="Levin J.Z."/>
            <person name="Mammella M."/>
            <person name="Meijer H.J."/>
            <person name="Morris P."/>
            <person name="Nusbaum C."/>
            <person name="Oome S."/>
            <person name="Phillips A.J."/>
            <person name="van Rooyen D."/>
            <person name="Rzeszutek E."/>
            <person name="Saraiva M."/>
            <person name="Secombes C.J."/>
            <person name="Seidl M.F."/>
            <person name="Snel B."/>
            <person name="Stassen J.H."/>
            <person name="Sykes S."/>
            <person name="Tripathy S."/>
            <person name="van den Berg H."/>
            <person name="Vega-Arreguin J.C."/>
            <person name="Wawra S."/>
            <person name="Young S.K."/>
            <person name="Zeng Q."/>
            <person name="Dieguez-Uribeondo J."/>
            <person name="Russ C."/>
            <person name="Tyler B.M."/>
            <person name="van West P."/>
        </authorList>
    </citation>
    <scope>NUCLEOTIDE SEQUENCE [LARGE SCALE GENOMIC DNA]</scope>
    <source>
        <strain evidence="5 6">CBS 223.65</strain>
    </source>
</reference>
<dbReference type="STRING" id="695850.A0A067CB99"/>
<evidence type="ECO:0000313" key="5">
    <source>
        <dbReference type="EMBL" id="KDO26465.1"/>
    </source>
</evidence>
<dbReference type="EMBL" id="KK583224">
    <property type="protein sequence ID" value="KDO26465.1"/>
    <property type="molecule type" value="Genomic_DNA"/>
</dbReference>
<dbReference type="RefSeq" id="XP_012202900.1">
    <property type="nucleotide sequence ID" value="XM_012347510.1"/>
</dbReference>
<dbReference type="GeneID" id="24130498"/>
<dbReference type="Pfam" id="PF14678">
    <property type="entry name" value="FANCI_S4"/>
    <property type="match status" value="1"/>
</dbReference>
<dbReference type="InterPro" id="IPR029315">
    <property type="entry name" value="FANCI_S2"/>
</dbReference>
<evidence type="ECO:0000259" key="3">
    <source>
        <dbReference type="Pfam" id="PF14676"/>
    </source>
</evidence>
<evidence type="ECO:0000256" key="1">
    <source>
        <dbReference type="SAM" id="MobiDB-lite"/>
    </source>
</evidence>
<evidence type="ECO:0000259" key="4">
    <source>
        <dbReference type="Pfam" id="PF14678"/>
    </source>
</evidence>
<feature type="domain" description="FANCI solenoid 4" evidence="4">
    <location>
        <begin position="1075"/>
        <end position="1276"/>
    </location>
</feature>
<dbReference type="Proteomes" id="UP000030745">
    <property type="component" value="Unassembled WGS sequence"/>
</dbReference>
<proteinExistence type="predicted"/>
<name>A0A067CB99_SAPPC</name>
<feature type="domain" description="FANCI solenoid 2" evidence="3">
    <location>
        <begin position="433"/>
        <end position="578"/>
    </location>
</feature>
<dbReference type="PANTHER" id="PTHR21818">
    <property type="entry name" value="BC025462 PROTEIN"/>
    <property type="match status" value="1"/>
</dbReference>
<evidence type="ECO:0000259" key="2">
    <source>
        <dbReference type="Pfam" id="PF14675"/>
    </source>
</evidence>
<feature type="compositionally biased region" description="Acidic residues" evidence="1">
    <location>
        <begin position="1330"/>
        <end position="1340"/>
    </location>
</feature>
<gene>
    <name evidence="5" type="ORF">SPRG_08268</name>
</gene>
<dbReference type="KEGG" id="spar:SPRG_08268"/>
<dbReference type="PANTHER" id="PTHR21818:SF0">
    <property type="entry name" value="FANCONI ANEMIA GROUP I PROTEIN"/>
    <property type="match status" value="1"/>
</dbReference>
<dbReference type="VEuPathDB" id="FungiDB:SPRG_08268"/>
<evidence type="ECO:0000313" key="6">
    <source>
        <dbReference type="Proteomes" id="UP000030745"/>
    </source>
</evidence>
<feature type="compositionally biased region" description="Basic residues" evidence="1">
    <location>
        <begin position="1345"/>
        <end position="1355"/>
    </location>
</feature>
<dbReference type="OMA" id="QSMRMMN"/>
<dbReference type="InterPro" id="IPR026171">
    <property type="entry name" value="FANCI"/>
</dbReference>
<protein>
    <recommendedName>
        <fullName evidence="7">FANCI solenoid 4 domain-containing protein</fullName>
    </recommendedName>
</protein>
<dbReference type="InterPro" id="IPR029314">
    <property type="entry name" value="FANCI_S4"/>
</dbReference>
<dbReference type="GO" id="GO:0006281">
    <property type="term" value="P:DNA repair"/>
    <property type="evidence" value="ECO:0007669"/>
    <property type="project" value="InterPro"/>
</dbReference>
<dbReference type="GO" id="GO:0070182">
    <property type="term" value="F:DNA polymerase binding"/>
    <property type="evidence" value="ECO:0007669"/>
    <property type="project" value="TreeGrafter"/>
</dbReference>
<dbReference type="InterPro" id="IPR029308">
    <property type="entry name" value="FANCI_S1"/>
</dbReference>
<dbReference type="OrthoDB" id="66779at2759"/>
<keyword evidence="6" id="KW-1185">Reference proteome</keyword>
<dbReference type="InterPro" id="IPR016024">
    <property type="entry name" value="ARM-type_fold"/>
</dbReference>